<evidence type="ECO:0008006" key="3">
    <source>
        <dbReference type="Google" id="ProtNLM"/>
    </source>
</evidence>
<dbReference type="EMBL" id="MN036308">
    <property type="protein sequence ID" value="QDH91550.1"/>
    <property type="molecule type" value="Genomic_RNA"/>
</dbReference>
<name>A0A514DD60_9VIRU</name>
<protein>
    <recommendedName>
        <fullName evidence="3">Maturation</fullName>
    </recommendedName>
</protein>
<reference evidence="2" key="1">
    <citation type="submission" date="2019-05" db="EMBL/GenBank/DDBJ databases">
        <title>Metatranscriptomic reconstruction reveals RNA viruses with the potential to shape carbon cycling in soil.</title>
        <authorList>
            <person name="Starr E.P."/>
            <person name="Nuccio E."/>
            <person name="Pett-Ridge J."/>
            <person name="Banfield J.F."/>
            <person name="Firestone M.K."/>
        </authorList>
    </citation>
    <scope>NUCLEOTIDE SEQUENCE</scope>
    <source>
        <strain evidence="2">H2_Rhizo_Litter_49_scaffold_770</strain>
    </source>
</reference>
<sequence>MAVTRKRSIPFVGGGPGVLKQYTRRSSGFPESIWNTVKDPPLRPSHLQGTQVTVSESHPEWRRKNRPDGDVGGNFTTTRQYAFSPIGNVQADTGWYDASLNAQGRDIYSGPCCLSQLAVPSQSPFPPFAMSSDNALNAFGSTAIAKCAPARPTASLAVALLEAYHDGLPKMIGRSTWETRTQKAINLRREAGTGGDEFLNYQFGILPLVSDVQDFVKAVVRMDKLLQQYIRDNGKMVRRRFTFTPEESTVETVVDNNATFYLGTNSAQFFNLSAQPRAQVVRTRQSTVHRWFSGAFVYHLPQTFFAEMYLPFAADFQVMRKILGLDLTPEVLWELTPWSWAVDWFSNVGDVIHNASAWANDGLVLKYGYIMEHSIVSDTYTYVGPSNLVNRSSAIRPPVLKLVSEAKIRRAANPFGFGLTMDSLSFVQKSILAALGLTRLR</sequence>
<proteinExistence type="predicted"/>
<evidence type="ECO:0000256" key="1">
    <source>
        <dbReference type="SAM" id="MobiDB-lite"/>
    </source>
</evidence>
<feature type="compositionally biased region" description="Polar residues" evidence="1">
    <location>
        <begin position="47"/>
        <end position="56"/>
    </location>
</feature>
<feature type="region of interest" description="Disordered" evidence="1">
    <location>
        <begin position="36"/>
        <end position="74"/>
    </location>
</feature>
<gene>
    <name evidence="2" type="ORF">H2RhizoLitter49770_000005</name>
</gene>
<organism evidence="2">
    <name type="scientific">Leviviridae sp</name>
    <dbReference type="NCBI Taxonomy" id="2027243"/>
    <lineage>
        <taxon>Viruses</taxon>
        <taxon>Riboviria</taxon>
        <taxon>Orthornavirae</taxon>
        <taxon>Lenarviricota</taxon>
        <taxon>Leviviricetes</taxon>
        <taxon>Norzivirales</taxon>
        <taxon>Fiersviridae</taxon>
    </lineage>
</organism>
<accession>A0A514DD60</accession>
<feature type="compositionally biased region" description="Basic and acidic residues" evidence="1">
    <location>
        <begin position="57"/>
        <end position="69"/>
    </location>
</feature>
<evidence type="ECO:0000313" key="2">
    <source>
        <dbReference type="EMBL" id="QDH91550.1"/>
    </source>
</evidence>